<dbReference type="Proteomes" id="UP000310158">
    <property type="component" value="Unassembled WGS sequence"/>
</dbReference>
<keyword evidence="2" id="KW-1185">Reference proteome</keyword>
<dbReference type="AlphaFoldDB" id="A0A4S4LTJ1"/>
<protein>
    <submittedName>
        <fullName evidence="1">Uncharacterized protein</fullName>
    </submittedName>
</protein>
<evidence type="ECO:0000313" key="2">
    <source>
        <dbReference type="Proteomes" id="UP000310158"/>
    </source>
</evidence>
<organism evidence="1 2">
    <name type="scientific">Bondarzewia mesenterica</name>
    <dbReference type="NCBI Taxonomy" id="1095465"/>
    <lineage>
        <taxon>Eukaryota</taxon>
        <taxon>Fungi</taxon>
        <taxon>Dikarya</taxon>
        <taxon>Basidiomycota</taxon>
        <taxon>Agaricomycotina</taxon>
        <taxon>Agaricomycetes</taxon>
        <taxon>Russulales</taxon>
        <taxon>Bondarzewiaceae</taxon>
        <taxon>Bondarzewia</taxon>
    </lineage>
</organism>
<name>A0A4S4LTJ1_9AGAM</name>
<comment type="caution">
    <text evidence="1">The sequence shown here is derived from an EMBL/GenBank/DDBJ whole genome shotgun (WGS) entry which is preliminary data.</text>
</comment>
<dbReference type="EMBL" id="SGPL01000234">
    <property type="protein sequence ID" value="THH15028.1"/>
    <property type="molecule type" value="Genomic_DNA"/>
</dbReference>
<proteinExistence type="predicted"/>
<accession>A0A4S4LTJ1</accession>
<dbReference type="OrthoDB" id="3239511at2759"/>
<evidence type="ECO:0000313" key="1">
    <source>
        <dbReference type="EMBL" id="THH15028.1"/>
    </source>
</evidence>
<reference evidence="1 2" key="1">
    <citation type="submission" date="2019-02" db="EMBL/GenBank/DDBJ databases">
        <title>Genome sequencing of the rare red list fungi Bondarzewia mesenterica.</title>
        <authorList>
            <person name="Buettner E."/>
            <person name="Kellner H."/>
        </authorList>
    </citation>
    <scope>NUCLEOTIDE SEQUENCE [LARGE SCALE GENOMIC DNA]</scope>
    <source>
        <strain evidence="1 2">DSM 108281</strain>
    </source>
</reference>
<gene>
    <name evidence="1" type="ORF">EW146_g5390</name>
</gene>
<sequence>MRGPVFCISFSRLDARLGAEKRSISASLAPGRYDRRTTDAGRWIGGRLHGHTYTSARKAAPAVGTADAFWRPLPADAERCRCVRASTLECIVTGWVPSSSIMGWAVVTHEEIRLGGDAGTADHVCSNVHVQRSAHGRCRISMSSEDDIVFLARPLLGRGVRDMHSNKQGYLLLRCIRIYLVLDMYASLDVHTDETIAAGERALLQFESHIKEYAKQSDDEKNWNFPKIHSHQHLFDDIKAKGATRNYNTKPNEKLHGALKDAYALQTNKKNVASQILNIDHYTLVMALLQQQIDLLDKDQALVDDDLDEEPQQSSILSAGHTILGARQPLCSFQDIDDEFKNDGAFKNLSQRLSLWLTEFFVVNGISLPNDTPIKLGMNGVVRIYLQLTMSN</sequence>